<evidence type="ECO:0000313" key="2">
    <source>
        <dbReference type="Proteomes" id="UP000094112"/>
    </source>
</evidence>
<reference evidence="1 2" key="1">
    <citation type="journal article" date="2016" name="Proc. Natl. Acad. Sci. U.S.A.">
        <title>Comparative genomics of biotechnologically important yeasts.</title>
        <authorList>
            <person name="Riley R."/>
            <person name="Haridas S."/>
            <person name="Wolfe K.H."/>
            <person name="Lopes M.R."/>
            <person name="Hittinger C.T."/>
            <person name="Goeker M."/>
            <person name="Salamov A.A."/>
            <person name="Wisecaver J.H."/>
            <person name="Long T.M."/>
            <person name="Calvey C.H."/>
            <person name="Aerts A.L."/>
            <person name="Barry K.W."/>
            <person name="Choi C."/>
            <person name="Clum A."/>
            <person name="Coughlan A.Y."/>
            <person name="Deshpande S."/>
            <person name="Douglass A.P."/>
            <person name="Hanson S.J."/>
            <person name="Klenk H.-P."/>
            <person name="LaButti K.M."/>
            <person name="Lapidus A."/>
            <person name="Lindquist E.A."/>
            <person name="Lipzen A.M."/>
            <person name="Meier-Kolthoff J.P."/>
            <person name="Ohm R.A."/>
            <person name="Otillar R.P."/>
            <person name="Pangilinan J.L."/>
            <person name="Peng Y."/>
            <person name="Rokas A."/>
            <person name="Rosa C.A."/>
            <person name="Scheuner C."/>
            <person name="Sibirny A.A."/>
            <person name="Slot J.C."/>
            <person name="Stielow J.B."/>
            <person name="Sun H."/>
            <person name="Kurtzman C.P."/>
            <person name="Blackwell M."/>
            <person name="Grigoriev I.V."/>
            <person name="Jeffries T.W."/>
        </authorList>
    </citation>
    <scope>NUCLEOTIDE SEQUENCE [LARGE SCALE GENOMIC DNA]</scope>
    <source>
        <strain evidence="2">ATCC 58044 / CBS 1984 / NCYC 433 / NRRL Y-366-8</strain>
    </source>
</reference>
<keyword evidence="2" id="KW-1185">Reference proteome</keyword>
<organism evidence="1 2">
    <name type="scientific">Wickerhamomyces anomalus (strain ATCC 58044 / CBS 1984 / NCYC 433 / NRRL Y-366-8)</name>
    <name type="common">Yeast</name>
    <name type="synonym">Hansenula anomala</name>
    <dbReference type="NCBI Taxonomy" id="683960"/>
    <lineage>
        <taxon>Eukaryota</taxon>
        <taxon>Fungi</taxon>
        <taxon>Dikarya</taxon>
        <taxon>Ascomycota</taxon>
        <taxon>Saccharomycotina</taxon>
        <taxon>Saccharomycetes</taxon>
        <taxon>Phaffomycetales</taxon>
        <taxon>Wickerhamomycetaceae</taxon>
        <taxon>Wickerhamomyces</taxon>
    </lineage>
</organism>
<name>A0A1E3NZ18_WICAA</name>
<evidence type="ECO:0000313" key="1">
    <source>
        <dbReference type="EMBL" id="ODQ57952.1"/>
    </source>
</evidence>
<dbReference type="OrthoDB" id="1555154at2759"/>
<proteinExistence type="predicted"/>
<dbReference type="GeneID" id="30200917"/>
<accession>A0A1E3NZ18</accession>
<dbReference type="EMBL" id="KV454212">
    <property type="protein sequence ID" value="ODQ57952.1"/>
    <property type="molecule type" value="Genomic_DNA"/>
</dbReference>
<gene>
    <name evidence="1" type="ORF">WICANDRAFT_64102</name>
</gene>
<dbReference type="SUPFAM" id="SSF52047">
    <property type="entry name" value="RNI-like"/>
    <property type="match status" value="1"/>
</dbReference>
<protein>
    <submittedName>
        <fullName evidence="1">Uncharacterized protein</fullName>
    </submittedName>
</protein>
<dbReference type="InterPro" id="IPR032675">
    <property type="entry name" value="LRR_dom_sf"/>
</dbReference>
<dbReference type="AlphaFoldDB" id="A0A1E3NZ18"/>
<sequence length="231" mass="26540">MNPLIRFLLPKLNSPFTEFYFPFVRKIEGFEDLRLLDNTNCYFSQLEVLTIGSLSFQLFNLKAPKLKVFNHSKVILDRTAFNENVSTARISYSKFLDNLMCSNLECLEVIGAVAHSTLYKFNSVKILRIYADNSSESFNLEEYKSLEELVISKCSKLRSIEGLHCNSQTLRLLDLSNNKKFDQDISGFFTNMEVVNLSNTYIQKYPNLETSDNHLIVVNVEGCKNLNIKTA</sequence>
<dbReference type="Gene3D" id="3.80.10.10">
    <property type="entry name" value="Ribonuclease Inhibitor"/>
    <property type="match status" value="1"/>
</dbReference>
<dbReference type="RefSeq" id="XP_019037159.1">
    <property type="nucleotide sequence ID" value="XM_019183671.1"/>
</dbReference>
<dbReference type="Proteomes" id="UP000094112">
    <property type="component" value="Unassembled WGS sequence"/>
</dbReference>